<dbReference type="Gene3D" id="3.30.70.560">
    <property type="entry name" value="7,8-Dihydro-6-hydroxymethylpterin-pyrophosphokinase HPPK"/>
    <property type="match status" value="1"/>
</dbReference>
<evidence type="ECO:0000256" key="4">
    <source>
        <dbReference type="ARBA" id="ARBA00016218"/>
    </source>
</evidence>
<dbReference type="EC" id="2.7.6.3" evidence="3"/>
<keyword evidence="15" id="KW-1185">Reference proteome</keyword>
<keyword evidence="6" id="KW-0547">Nucleotide-binding</keyword>
<name>A0A3D8I2J8_9HELI</name>
<protein>
    <recommendedName>
        <fullName evidence="4">2-amino-4-hydroxy-6-hydroxymethyldihydropteridine pyrophosphokinase</fullName>
        <ecNumber evidence="3">2.7.6.3</ecNumber>
    </recommendedName>
    <alternativeName>
        <fullName evidence="11">6-hydroxymethyl-7,8-dihydropterin pyrophosphokinase</fullName>
    </alternativeName>
    <alternativeName>
        <fullName evidence="12">7,8-dihydro-6-hydroxymethylpterin-pyrophosphokinase</fullName>
    </alternativeName>
</protein>
<evidence type="ECO:0000259" key="13">
    <source>
        <dbReference type="PROSITE" id="PS00794"/>
    </source>
</evidence>
<dbReference type="NCBIfam" id="TIGR01498">
    <property type="entry name" value="folK"/>
    <property type="match status" value="1"/>
</dbReference>
<keyword evidence="9" id="KW-0289">Folate biosynthesis</keyword>
<dbReference type="GO" id="GO:0046654">
    <property type="term" value="P:tetrahydrofolate biosynthetic process"/>
    <property type="evidence" value="ECO:0007669"/>
    <property type="project" value="UniProtKB-UniPathway"/>
</dbReference>
<evidence type="ECO:0000256" key="8">
    <source>
        <dbReference type="ARBA" id="ARBA00022840"/>
    </source>
</evidence>
<dbReference type="PANTHER" id="PTHR43071:SF1">
    <property type="entry name" value="2-AMINO-4-HYDROXY-6-HYDROXYMETHYLDIHYDROPTERIDINE PYROPHOSPHOKINASE"/>
    <property type="match status" value="1"/>
</dbReference>
<dbReference type="GO" id="GO:0005524">
    <property type="term" value="F:ATP binding"/>
    <property type="evidence" value="ECO:0007669"/>
    <property type="project" value="UniProtKB-KW"/>
</dbReference>
<evidence type="ECO:0000256" key="10">
    <source>
        <dbReference type="ARBA" id="ARBA00029409"/>
    </source>
</evidence>
<keyword evidence="5" id="KW-0808">Transferase</keyword>
<evidence type="ECO:0000256" key="3">
    <source>
        <dbReference type="ARBA" id="ARBA00013253"/>
    </source>
</evidence>
<evidence type="ECO:0000256" key="11">
    <source>
        <dbReference type="ARBA" id="ARBA00029766"/>
    </source>
</evidence>
<sequence length="162" mass="19069">MAQAEILDSKHYPYRAHSLKQWRNVFVLSLGSNVAKHYSSSIMTLESLFTWLGAKRTLEILETSPIWRNPPFGFVEQDYFYNAIMVCGSNMGLAEVYRLMFYAERRFGRGRKRAFKNAPRSLDVDLIYFNTLRVRFAHLQVPHRFYKERASVMLPLSFIRGF</sequence>
<evidence type="ECO:0000256" key="5">
    <source>
        <dbReference type="ARBA" id="ARBA00022679"/>
    </source>
</evidence>
<dbReference type="GO" id="GO:0016301">
    <property type="term" value="F:kinase activity"/>
    <property type="evidence" value="ECO:0007669"/>
    <property type="project" value="UniProtKB-KW"/>
</dbReference>
<dbReference type="UniPathway" id="UPA00077">
    <property type="reaction ID" value="UER00155"/>
</dbReference>
<evidence type="ECO:0000256" key="12">
    <source>
        <dbReference type="ARBA" id="ARBA00033413"/>
    </source>
</evidence>
<evidence type="ECO:0000256" key="9">
    <source>
        <dbReference type="ARBA" id="ARBA00022909"/>
    </source>
</evidence>
<dbReference type="Pfam" id="PF01288">
    <property type="entry name" value="HPPK"/>
    <property type="match status" value="1"/>
</dbReference>
<dbReference type="Proteomes" id="UP000256599">
    <property type="component" value="Unassembled WGS sequence"/>
</dbReference>
<dbReference type="GO" id="GO:0046656">
    <property type="term" value="P:folic acid biosynthetic process"/>
    <property type="evidence" value="ECO:0007669"/>
    <property type="project" value="UniProtKB-KW"/>
</dbReference>
<comment type="caution">
    <text evidence="14">The sequence shown here is derived from an EMBL/GenBank/DDBJ whole genome shotgun (WGS) entry which is preliminary data.</text>
</comment>
<keyword evidence="7 14" id="KW-0418">Kinase</keyword>
<gene>
    <name evidence="14" type="primary">folK</name>
    <name evidence="14" type="ORF">CQA63_09095</name>
</gene>
<dbReference type="InterPro" id="IPR000550">
    <property type="entry name" value="Hppk"/>
</dbReference>
<evidence type="ECO:0000256" key="2">
    <source>
        <dbReference type="ARBA" id="ARBA00005810"/>
    </source>
</evidence>
<dbReference type="PANTHER" id="PTHR43071">
    <property type="entry name" value="2-AMINO-4-HYDROXY-6-HYDROXYMETHYLDIHYDROPTERIDINE PYROPHOSPHOKINASE"/>
    <property type="match status" value="1"/>
</dbReference>
<evidence type="ECO:0000256" key="6">
    <source>
        <dbReference type="ARBA" id="ARBA00022741"/>
    </source>
</evidence>
<evidence type="ECO:0000256" key="1">
    <source>
        <dbReference type="ARBA" id="ARBA00005051"/>
    </source>
</evidence>
<dbReference type="CDD" id="cd00483">
    <property type="entry name" value="HPPK"/>
    <property type="match status" value="1"/>
</dbReference>
<comment type="similarity">
    <text evidence="2">Belongs to the HPPK family.</text>
</comment>
<dbReference type="SUPFAM" id="SSF55083">
    <property type="entry name" value="6-hydroxymethyl-7,8-dihydropterin pyrophosphokinase, HPPK"/>
    <property type="match status" value="1"/>
</dbReference>
<dbReference type="InterPro" id="IPR035907">
    <property type="entry name" value="Hppk_sf"/>
</dbReference>
<dbReference type="RefSeq" id="WP_104700754.1">
    <property type="nucleotide sequence ID" value="NZ_FZPP01000060.1"/>
</dbReference>
<dbReference type="AlphaFoldDB" id="A0A3D8I2J8"/>
<evidence type="ECO:0000313" key="15">
    <source>
        <dbReference type="Proteomes" id="UP000256599"/>
    </source>
</evidence>
<comment type="pathway">
    <text evidence="1">Cofactor biosynthesis; tetrahydrofolate biosynthesis; 2-amino-4-hydroxy-6-hydroxymethyl-7,8-dihydropteridine diphosphate from 7,8-dihydroneopterin triphosphate: step 4/4.</text>
</comment>
<proteinExistence type="inferred from homology"/>
<comment type="function">
    <text evidence="10">Catalyzes the transfer of pyrophosphate from adenosine triphosphate (ATP) to 6-hydroxymethyl-7,8-dihydropterin, an enzymatic step in folate biosynthesis pathway.</text>
</comment>
<evidence type="ECO:0000256" key="7">
    <source>
        <dbReference type="ARBA" id="ARBA00022777"/>
    </source>
</evidence>
<reference evidence="14 15" key="1">
    <citation type="submission" date="2018-04" db="EMBL/GenBank/DDBJ databases">
        <title>Novel Campyloabacter and Helicobacter Species and Strains.</title>
        <authorList>
            <person name="Mannion A.J."/>
            <person name="Shen Z."/>
            <person name="Fox J.G."/>
        </authorList>
    </citation>
    <scope>NUCLEOTIDE SEQUENCE [LARGE SCALE GENOMIC DNA]</scope>
    <source>
        <strain evidence="14 15">MIT 98-6070</strain>
    </source>
</reference>
<keyword evidence="8" id="KW-0067">ATP-binding</keyword>
<evidence type="ECO:0000313" key="14">
    <source>
        <dbReference type="EMBL" id="RDU58841.1"/>
    </source>
</evidence>
<dbReference type="OrthoDB" id="9808041at2"/>
<dbReference type="PROSITE" id="PS00794">
    <property type="entry name" value="HPPK"/>
    <property type="match status" value="1"/>
</dbReference>
<dbReference type="EMBL" id="NXLR01000033">
    <property type="protein sequence ID" value="RDU58841.1"/>
    <property type="molecule type" value="Genomic_DNA"/>
</dbReference>
<dbReference type="GO" id="GO:0003848">
    <property type="term" value="F:2-amino-4-hydroxy-6-hydroxymethyldihydropteridine diphosphokinase activity"/>
    <property type="evidence" value="ECO:0007669"/>
    <property type="project" value="UniProtKB-EC"/>
</dbReference>
<organism evidence="14 15">
    <name type="scientific">Helicobacter marmotae</name>
    <dbReference type="NCBI Taxonomy" id="152490"/>
    <lineage>
        <taxon>Bacteria</taxon>
        <taxon>Pseudomonadati</taxon>
        <taxon>Campylobacterota</taxon>
        <taxon>Epsilonproteobacteria</taxon>
        <taxon>Campylobacterales</taxon>
        <taxon>Helicobacteraceae</taxon>
        <taxon>Helicobacter</taxon>
    </lineage>
</organism>
<feature type="domain" description="7,8-dihydro-6-hydroxymethylpterin-pyrophosphokinase" evidence="13">
    <location>
        <begin position="116"/>
        <end position="127"/>
    </location>
</feature>
<accession>A0A3D8I2J8</accession>